<dbReference type="EMBL" id="JBHLUE010000024">
    <property type="protein sequence ID" value="MFC0567430.1"/>
    <property type="molecule type" value="Genomic_DNA"/>
</dbReference>
<comment type="caution">
    <text evidence="1">The sequence shown here is derived from an EMBL/GenBank/DDBJ whole genome shotgun (WGS) entry which is preliminary data.</text>
</comment>
<dbReference type="PANTHER" id="PTHR23026">
    <property type="entry name" value="NADPH NITROREDUCTASE"/>
    <property type="match status" value="1"/>
</dbReference>
<evidence type="ECO:0000313" key="2">
    <source>
        <dbReference type="Proteomes" id="UP001589894"/>
    </source>
</evidence>
<sequence length="336" mass="35421">MTEVPPVVAGNVATALAQAAAAAGHAPSVHNTQPWRWRVLPDRLELYAVRERQLSAIDPGGRLLLTSCGTALHHAVLALRAEGWQVRVEPLPDPARPDLLASLVPTGHDAPADGAMRLVQSMSVRHTDRRPVSDTPVPASAIEAIRRAAEEFAHLQVLDADQIFDLAAAASRAAETEADDPQVREELAYWTGRAAPTGTGLPAEVLPDQPAQTTVPGRDFGPGSLPMGPGHDRRATYGLLYGDDDEPGGWFAAGEALSAAWLTATGLGVSVVPLSWVVEVEVTREILHRALSGMGYPYLVLRLGIADPDQAGPPHTPRLAADQVIDTSAVRGGSAG</sequence>
<proteinExistence type="predicted"/>
<dbReference type="NCBIfam" id="NF047509">
    <property type="entry name" value="Rv3131_FMN_oxido"/>
    <property type="match status" value="1"/>
</dbReference>
<organism evidence="1 2">
    <name type="scientific">Plantactinospora siamensis</name>
    <dbReference type="NCBI Taxonomy" id="555372"/>
    <lineage>
        <taxon>Bacteria</taxon>
        <taxon>Bacillati</taxon>
        <taxon>Actinomycetota</taxon>
        <taxon>Actinomycetes</taxon>
        <taxon>Micromonosporales</taxon>
        <taxon>Micromonosporaceae</taxon>
        <taxon>Plantactinospora</taxon>
    </lineage>
</organism>
<gene>
    <name evidence="1" type="ORF">ACFFHU_25235</name>
</gene>
<dbReference type="PANTHER" id="PTHR23026:SF123">
    <property type="entry name" value="NAD(P)H NITROREDUCTASE RV3131-RELATED"/>
    <property type="match status" value="1"/>
</dbReference>
<name>A0ABV6P328_9ACTN</name>
<dbReference type="SUPFAM" id="SSF55469">
    <property type="entry name" value="FMN-dependent nitroreductase-like"/>
    <property type="match status" value="2"/>
</dbReference>
<dbReference type="Proteomes" id="UP001589894">
    <property type="component" value="Unassembled WGS sequence"/>
</dbReference>
<reference evidence="1 2" key="1">
    <citation type="submission" date="2024-09" db="EMBL/GenBank/DDBJ databases">
        <authorList>
            <person name="Sun Q."/>
            <person name="Mori K."/>
        </authorList>
    </citation>
    <scope>NUCLEOTIDE SEQUENCE [LARGE SCALE GENOMIC DNA]</scope>
    <source>
        <strain evidence="1 2">TBRC 2205</strain>
    </source>
</reference>
<evidence type="ECO:0000313" key="1">
    <source>
        <dbReference type="EMBL" id="MFC0567430.1"/>
    </source>
</evidence>
<dbReference type="RefSeq" id="WP_377342732.1">
    <property type="nucleotide sequence ID" value="NZ_JBHLUE010000024.1"/>
</dbReference>
<accession>A0ABV6P328</accession>
<keyword evidence="2" id="KW-1185">Reference proteome</keyword>
<dbReference type="Gene3D" id="3.40.109.10">
    <property type="entry name" value="NADH Oxidase"/>
    <property type="match status" value="1"/>
</dbReference>
<protein>
    <submittedName>
        <fullName evidence="1">Acg family FMN-binding oxidoreductase</fullName>
    </submittedName>
</protein>
<dbReference type="InterPro" id="IPR050627">
    <property type="entry name" value="Nitroreductase/BluB"/>
</dbReference>
<dbReference type="InterPro" id="IPR000415">
    <property type="entry name" value="Nitroreductase-like"/>
</dbReference>